<dbReference type="InterPro" id="IPR004090">
    <property type="entry name" value="Chemotax_Me-accpt_rcpt"/>
</dbReference>
<evidence type="ECO:0000256" key="5">
    <source>
        <dbReference type="PROSITE-ProRule" id="PRU00284"/>
    </source>
</evidence>
<dbReference type="PRINTS" id="PR00260">
    <property type="entry name" value="CHEMTRNSDUCR"/>
</dbReference>
<dbReference type="Gene3D" id="1.10.287.950">
    <property type="entry name" value="Methyl-accepting chemotaxis protein"/>
    <property type="match status" value="1"/>
</dbReference>
<dbReference type="Pfam" id="PF00672">
    <property type="entry name" value="HAMP"/>
    <property type="match status" value="1"/>
</dbReference>
<keyword evidence="6" id="KW-0472">Membrane</keyword>
<comment type="similarity">
    <text evidence="4">Belongs to the methyl-accepting chemotaxis (MCP) protein family.</text>
</comment>
<dbReference type="SUPFAM" id="SSF58104">
    <property type="entry name" value="Methyl-accepting chemotaxis protein (MCP) signaling domain"/>
    <property type="match status" value="1"/>
</dbReference>
<dbReference type="InterPro" id="IPR003660">
    <property type="entry name" value="HAMP_dom"/>
</dbReference>
<dbReference type="CDD" id="cd06225">
    <property type="entry name" value="HAMP"/>
    <property type="match status" value="1"/>
</dbReference>
<keyword evidence="3 5" id="KW-0807">Transducer</keyword>
<keyword evidence="6" id="KW-0812">Transmembrane</keyword>
<dbReference type="AlphaFoldDB" id="A0A931BZH6"/>
<evidence type="ECO:0000259" key="7">
    <source>
        <dbReference type="PROSITE" id="PS50111"/>
    </source>
</evidence>
<dbReference type="PROSITE" id="PS50111">
    <property type="entry name" value="CHEMOTAXIS_TRANSDUC_2"/>
    <property type="match status" value="1"/>
</dbReference>
<dbReference type="InterPro" id="IPR000727">
    <property type="entry name" value="T_SNARE_dom"/>
</dbReference>
<dbReference type="GO" id="GO:0007165">
    <property type="term" value="P:signal transduction"/>
    <property type="evidence" value="ECO:0007669"/>
    <property type="project" value="UniProtKB-KW"/>
</dbReference>
<dbReference type="InterPro" id="IPR024478">
    <property type="entry name" value="HlyB_4HB_MCP"/>
</dbReference>
<dbReference type="PANTHER" id="PTHR32089:SF112">
    <property type="entry name" value="LYSOZYME-LIKE PROTEIN-RELATED"/>
    <property type="match status" value="1"/>
</dbReference>
<dbReference type="InterPro" id="IPR004089">
    <property type="entry name" value="MCPsignal_dom"/>
</dbReference>
<dbReference type="GO" id="GO:0005886">
    <property type="term" value="C:plasma membrane"/>
    <property type="evidence" value="ECO:0007669"/>
    <property type="project" value="UniProtKB-SubCell"/>
</dbReference>
<keyword evidence="2" id="KW-0997">Cell inner membrane</keyword>
<organism evidence="10 11">
    <name type="scientific">Microvirga alba</name>
    <dbReference type="NCBI Taxonomy" id="2791025"/>
    <lineage>
        <taxon>Bacteria</taxon>
        <taxon>Pseudomonadati</taxon>
        <taxon>Pseudomonadota</taxon>
        <taxon>Alphaproteobacteria</taxon>
        <taxon>Hyphomicrobiales</taxon>
        <taxon>Methylobacteriaceae</taxon>
        <taxon>Microvirga</taxon>
    </lineage>
</organism>
<dbReference type="Proteomes" id="UP000599312">
    <property type="component" value="Unassembled WGS sequence"/>
</dbReference>
<feature type="transmembrane region" description="Helical" evidence="6">
    <location>
        <begin position="192"/>
        <end position="217"/>
    </location>
</feature>
<feature type="domain" description="HAMP" evidence="9">
    <location>
        <begin position="215"/>
        <end position="268"/>
    </location>
</feature>
<evidence type="ECO:0000313" key="10">
    <source>
        <dbReference type="EMBL" id="MBF9235667.1"/>
    </source>
</evidence>
<accession>A0A931BZH6</accession>
<reference evidence="10" key="1">
    <citation type="submission" date="2020-11" db="EMBL/GenBank/DDBJ databases">
        <authorList>
            <person name="Kim M.K."/>
        </authorList>
    </citation>
    <scope>NUCLEOTIDE SEQUENCE</scope>
    <source>
        <strain evidence="10">BT350</strain>
    </source>
</reference>
<dbReference type="Gene3D" id="1.10.8.500">
    <property type="entry name" value="HAMP domain in histidine kinase"/>
    <property type="match status" value="1"/>
</dbReference>
<name>A0A931BZH6_9HYPH</name>
<evidence type="ECO:0000256" key="2">
    <source>
        <dbReference type="ARBA" id="ARBA00022519"/>
    </source>
</evidence>
<keyword evidence="6" id="KW-1133">Transmembrane helix</keyword>
<evidence type="ECO:0000256" key="1">
    <source>
        <dbReference type="ARBA" id="ARBA00004429"/>
    </source>
</evidence>
<feature type="domain" description="T-SNARE coiled-coil homology" evidence="8">
    <location>
        <begin position="460"/>
        <end position="522"/>
    </location>
</feature>
<sequence length="564" mass="59342">MRLLNNLRLVTKLAIPVVIFIAVTIGIIVLARSGLNTLTQNTEKLVEVDAARVTSIRSISAAVNEATIQEKNIILATDQDSRTSAAQRYEEYKNVAIKEVDGLISRTKSADRKAIYDGVKIYLVEYFAATDKSVSLGVKGYMDDAAKAVTNGDARQARIRVRDLLNQQADADSIGLQQSRDEADDFARQASLILIATAGAGLAAAVALITAIAVFGITRPLSKVTSAMANLAAGDLTVSVSDADRKDEVGRIAKALEVFRDNAIEARRLAAEQDAENDSKMLRAQHLDHLAKEFESTVSALTQSLSASATEMEATAQTMTEVADRTNHRTVNVASAAEQTSANVQTVAAATEELSISIREIASQVTQSSQIAERAVSDAKRTNATVQNLAASAEKIGNVIALINNIAGQTNLLALNATIEAARAGEAGKGFAVVASEVKELANQTSKATDEISLQIGSVQQATDEAVRAIQAIAQTITEMSQISVSIAAAMEEQGAATAEIARNVQEAARGTEQVTGNIGEVRRGAGETGAAASQVLSAAQDLARHSASLGQEVDAFLTDVQAA</sequence>
<gene>
    <name evidence="10" type="ORF">I2H38_20085</name>
</gene>
<dbReference type="GO" id="GO:0004888">
    <property type="term" value="F:transmembrane signaling receptor activity"/>
    <property type="evidence" value="ECO:0007669"/>
    <property type="project" value="InterPro"/>
</dbReference>
<feature type="domain" description="Methyl-accepting transducer" evidence="7">
    <location>
        <begin position="308"/>
        <end position="544"/>
    </location>
</feature>
<proteinExistence type="inferred from homology"/>
<protein>
    <submittedName>
        <fullName evidence="10">HAMP domain-containing protein</fullName>
    </submittedName>
</protein>
<dbReference type="Pfam" id="PF00015">
    <property type="entry name" value="MCPsignal"/>
    <property type="match status" value="1"/>
</dbReference>
<dbReference type="PANTHER" id="PTHR32089">
    <property type="entry name" value="METHYL-ACCEPTING CHEMOTAXIS PROTEIN MCPB"/>
    <property type="match status" value="1"/>
</dbReference>
<dbReference type="GO" id="GO:0006935">
    <property type="term" value="P:chemotaxis"/>
    <property type="evidence" value="ECO:0007669"/>
    <property type="project" value="InterPro"/>
</dbReference>
<dbReference type="Pfam" id="PF12729">
    <property type="entry name" value="4HB_MCP_1"/>
    <property type="match status" value="1"/>
</dbReference>
<evidence type="ECO:0000256" key="3">
    <source>
        <dbReference type="ARBA" id="ARBA00023224"/>
    </source>
</evidence>
<evidence type="ECO:0000313" key="11">
    <source>
        <dbReference type="Proteomes" id="UP000599312"/>
    </source>
</evidence>
<comment type="subcellular location">
    <subcellularLocation>
        <location evidence="1">Cell inner membrane</location>
        <topology evidence="1">Multi-pass membrane protein</topology>
    </subcellularLocation>
</comment>
<keyword evidence="11" id="KW-1185">Reference proteome</keyword>
<evidence type="ECO:0000259" key="9">
    <source>
        <dbReference type="PROSITE" id="PS50885"/>
    </source>
</evidence>
<dbReference type="EMBL" id="JADQDO010000018">
    <property type="protein sequence ID" value="MBF9235667.1"/>
    <property type="molecule type" value="Genomic_DNA"/>
</dbReference>
<keyword evidence="2" id="KW-1003">Cell membrane</keyword>
<comment type="caution">
    <text evidence="10">The sequence shown here is derived from an EMBL/GenBank/DDBJ whole genome shotgun (WGS) entry which is preliminary data.</text>
</comment>
<dbReference type="PROSITE" id="PS50885">
    <property type="entry name" value="HAMP"/>
    <property type="match status" value="1"/>
</dbReference>
<evidence type="ECO:0000259" key="8">
    <source>
        <dbReference type="PROSITE" id="PS50192"/>
    </source>
</evidence>
<evidence type="ECO:0000256" key="4">
    <source>
        <dbReference type="ARBA" id="ARBA00029447"/>
    </source>
</evidence>
<dbReference type="SMART" id="SM00283">
    <property type="entry name" value="MA"/>
    <property type="match status" value="1"/>
</dbReference>
<dbReference type="RefSeq" id="WP_196273658.1">
    <property type="nucleotide sequence ID" value="NZ_JADQDO010000018.1"/>
</dbReference>
<dbReference type="SMART" id="SM00304">
    <property type="entry name" value="HAMP"/>
    <property type="match status" value="1"/>
</dbReference>
<evidence type="ECO:0000256" key="6">
    <source>
        <dbReference type="SAM" id="Phobius"/>
    </source>
</evidence>
<dbReference type="PROSITE" id="PS50192">
    <property type="entry name" value="T_SNARE"/>
    <property type="match status" value="1"/>
</dbReference>
<feature type="transmembrane region" description="Helical" evidence="6">
    <location>
        <begin position="13"/>
        <end position="31"/>
    </location>
</feature>